<evidence type="ECO:0000256" key="2">
    <source>
        <dbReference type="ARBA" id="ARBA00022457"/>
    </source>
</evidence>
<dbReference type="Pfam" id="PF11799">
    <property type="entry name" value="IMS_C"/>
    <property type="match status" value="1"/>
</dbReference>
<dbReference type="HAMAP" id="MF_01113">
    <property type="entry name" value="DNApol_IV"/>
    <property type="match status" value="1"/>
</dbReference>
<feature type="active site" evidence="13">
    <location>
        <position position="160"/>
    </location>
</feature>
<dbReference type="Gene3D" id="3.30.70.270">
    <property type="match status" value="1"/>
</dbReference>
<feature type="binding site" evidence="13">
    <location>
        <position position="159"/>
    </location>
    <ligand>
        <name>Mg(2+)</name>
        <dbReference type="ChEBI" id="CHEBI:18420"/>
    </ligand>
</feature>
<dbReference type="GO" id="GO:0003887">
    <property type="term" value="F:DNA-directed DNA polymerase activity"/>
    <property type="evidence" value="ECO:0007669"/>
    <property type="project" value="UniProtKB-UniRule"/>
</dbReference>
<dbReference type="PROSITE" id="PS50173">
    <property type="entry name" value="UMUC"/>
    <property type="match status" value="1"/>
</dbReference>
<keyword evidence="7 13" id="KW-0227">DNA damage</keyword>
<dbReference type="InterPro" id="IPR024728">
    <property type="entry name" value="PolY_HhH_motif"/>
</dbReference>
<feature type="domain" description="UmuC" evidence="14">
    <location>
        <begin position="55"/>
        <end position="240"/>
    </location>
</feature>
<dbReference type="SUPFAM" id="SSF100879">
    <property type="entry name" value="Lesion bypass DNA polymerase (Y-family), little finger domain"/>
    <property type="match status" value="1"/>
</dbReference>
<dbReference type="NCBIfam" id="NF002677">
    <property type="entry name" value="PRK02406.1"/>
    <property type="match status" value="1"/>
</dbReference>
<feature type="binding site" evidence="13">
    <location>
        <position position="59"/>
    </location>
    <ligand>
        <name>Mg(2+)</name>
        <dbReference type="ChEBI" id="CHEBI:18420"/>
    </ligand>
</feature>
<dbReference type="InterPro" id="IPR043502">
    <property type="entry name" value="DNA/RNA_pol_sf"/>
</dbReference>
<dbReference type="EC" id="2.7.7.7" evidence="13"/>
<comment type="subunit">
    <text evidence="13">Monomer.</text>
</comment>
<name>A0A0R1U2B7_9LACO</name>
<keyword evidence="10 13" id="KW-0238">DNA-binding</keyword>
<dbReference type="Pfam" id="PF11798">
    <property type="entry name" value="IMS_HHH"/>
    <property type="match status" value="1"/>
</dbReference>
<proteinExistence type="inferred from homology"/>
<keyword evidence="3 13" id="KW-0808">Transferase</keyword>
<evidence type="ECO:0000256" key="7">
    <source>
        <dbReference type="ARBA" id="ARBA00022763"/>
    </source>
</evidence>
<dbReference type="InterPro" id="IPR017961">
    <property type="entry name" value="DNA_pol_Y-fam_little_finger"/>
</dbReference>
<dbReference type="GO" id="GO:0042276">
    <property type="term" value="P:error-prone translesion synthesis"/>
    <property type="evidence" value="ECO:0007669"/>
    <property type="project" value="TreeGrafter"/>
</dbReference>
<evidence type="ECO:0000313" key="16">
    <source>
        <dbReference type="Proteomes" id="UP000051922"/>
    </source>
</evidence>
<evidence type="ECO:0000256" key="9">
    <source>
        <dbReference type="ARBA" id="ARBA00022932"/>
    </source>
</evidence>
<dbReference type="PANTHER" id="PTHR11076">
    <property type="entry name" value="DNA REPAIR POLYMERASE UMUC / TRANSFERASE FAMILY MEMBER"/>
    <property type="match status" value="1"/>
</dbReference>
<comment type="similarity">
    <text evidence="1 13">Belongs to the DNA polymerase type-Y family.</text>
</comment>
<dbReference type="GO" id="GO:0000287">
    <property type="term" value="F:magnesium ion binding"/>
    <property type="evidence" value="ECO:0007669"/>
    <property type="project" value="UniProtKB-UniRule"/>
</dbReference>
<dbReference type="GO" id="GO:0009432">
    <property type="term" value="P:SOS response"/>
    <property type="evidence" value="ECO:0007669"/>
    <property type="project" value="TreeGrafter"/>
</dbReference>
<dbReference type="PANTHER" id="PTHR11076:SF33">
    <property type="entry name" value="DNA POLYMERASE KAPPA"/>
    <property type="match status" value="1"/>
</dbReference>
<dbReference type="STRING" id="1423783.FC50_GL001834"/>
<dbReference type="InterPro" id="IPR022880">
    <property type="entry name" value="DNApol_IV"/>
</dbReference>
<evidence type="ECO:0000256" key="5">
    <source>
        <dbReference type="ARBA" id="ARBA00022705"/>
    </source>
</evidence>
<dbReference type="AlphaFoldDB" id="A0A0R1U2B7"/>
<dbReference type="Gene3D" id="3.40.1170.60">
    <property type="match status" value="1"/>
</dbReference>
<keyword evidence="4 13" id="KW-0548">Nucleotidyltransferase</keyword>
<keyword evidence="16" id="KW-1185">Reference proteome</keyword>
<dbReference type="GO" id="GO:0003684">
    <property type="term" value="F:damaged DNA binding"/>
    <property type="evidence" value="ECO:0007669"/>
    <property type="project" value="InterPro"/>
</dbReference>
<dbReference type="GO" id="GO:0005829">
    <property type="term" value="C:cytosol"/>
    <property type="evidence" value="ECO:0007669"/>
    <property type="project" value="TreeGrafter"/>
</dbReference>
<keyword evidence="5 13" id="KW-0235">DNA replication</keyword>
<comment type="catalytic activity">
    <reaction evidence="12 13">
        <text>DNA(n) + a 2'-deoxyribonucleoside 5'-triphosphate = DNA(n+1) + diphosphate</text>
        <dbReference type="Rhea" id="RHEA:22508"/>
        <dbReference type="Rhea" id="RHEA-COMP:17339"/>
        <dbReference type="Rhea" id="RHEA-COMP:17340"/>
        <dbReference type="ChEBI" id="CHEBI:33019"/>
        <dbReference type="ChEBI" id="CHEBI:61560"/>
        <dbReference type="ChEBI" id="CHEBI:173112"/>
        <dbReference type="EC" id="2.7.7.7"/>
    </reaction>
</comment>
<organism evidence="15 16">
    <name type="scientific">Lacticaseibacillus pantheris DSM 15945 = JCM 12539 = NBRC 106106</name>
    <dbReference type="NCBI Taxonomy" id="1423783"/>
    <lineage>
        <taxon>Bacteria</taxon>
        <taxon>Bacillati</taxon>
        <taxon>Bacillota</taxon>
        <taxon>Bacilli</taxon>
        <taxon>Lactobacillales</taxon>
        <taxon>Lactobacillaceae</taxon>
        <taxon>Lacticaseibacillus</taxon>
    </lineage>
</organism>
<evidence type="ECO:0000256" key="13">
    <source>
        <dbReference type="HAMAP-Rule" id="MF_01113"/>
    </source>
</evidence>
<keyword evidence="8 13" id="KW-0460">Magnesium</keyword>
<dbReference type="GO" id="GO:0006281">
    <property type="term" value="P:DNA repair"/>
    <property type="evidence" value="ECO:0007669"/>
    <property type="project" value="UniProtKB-UniRule"/>
</dbReference>
<evidence type="ECO:0000256" key="12">
    <source>
        <dbReference type="ARBA" id="ARBA00049244"/>
    </source>
</evidence>
<comment type="caution">
    <text evidence="15">The sequence shown here is derived from an EMBL/GenBank/DDBJ whole genome shotgun (WGS) entry which is preliminary data.</text>
</comment>
<evidence type="ECO:0000256" key="8">
    <source>
        <dbReference type="ARBA" id="ARBA00022842"/>
    </source>
</evidence>
<feature type="site" description="Substrate discrimination" evidence="13">
    <location>
        <position position="64"/>
    </location>
</feature>
<evidence type="ECO:0000256" key="10">
    <source>
        <dbReference type="ARBA" id="ARBA00023125"/>
    </source>
</evidence>
<comment type="subcellular location">
    <subcellularLocation>
        <location evidence="13">Cytoplasm</location>
    </subcellularLocation>
</comment>
<dbReference type="CDD" id="cd03586">
    <property type="entry name" value="PolY_Pol_IV_kappa"/>
    <property type="match status" value="1"/>
</dbReference>
<keyword evidence="2 13" id="KW-0515">Mutator protein</keyword>
<protein>
    <recommendedName>
        <fullName evidence="13">DNA polymerase IV</fullName>
        <shortName evidence="13">Pol IV</shortName>
        <ecNumber evidence="13">2.7.7.7</ecNumber>
    </recommendedName>
</protein>
<dbReference type="InterPro" id="IPR050116">
    <property type="entry name" value="DNA_polymerase-Y"/>
</dbReference>
<evidence type="ECO:0000256" key="1">
    <source>
        <dbReference type="ARBA" id="ARBA00010945"/>
    </source>
</evidence>
<dbReference type="GO" id="GO:0006261">
    <property type="term" value="P:DNA-templated DNA replication"/>
    <property type="evidence" value="ECO:0007669"/>
    <property type="project" value="UniProtKB-UniRule"/>
</dbReference>
<evidence type="ECO:0000256" key="4">
    <source>
        <dbReference type="ARBA" id="ARBA00022695"/>
    </source>
</evidence>
<accession>A0A0R1U2B7</accession>
<dbReference type="Proteomes" id="UP000051922">
    <property type="component" value="Unassembled WGS sequence"/>
</dbReference>
<gene>
    <name evidence="13" type="primary">dinB</name>
    <name evidence="15" type="ORF">FC50_GL001834</name>
</gene>
<evidence type="ECO:0000256" key="6">
    <source>
        <dbReference type="ARBA" id="ARBA00022723"/>
    </source>
</evidence>
<dbReference type="EMBL" id="AZFJ01000054">
    <property type="protein sequence ID" value="KRL85042.1"/>
    <property type="molecule type" value="Genomic_DNA"/>
</dbReference>
<dbReference type="PATRIC" id="fig|1423783.4.peg.1879"/>
<comment type="cofactor">
    <cofactor evidence="13">
        <name>Mg(2+)</name>
        <dbReference type="ChEBI" id="CHEBI:18420"/>
    </cofactor>
    <text evidence="13">Binds 2 magnesium ions per subunit.</text>
</comment>
<dbReference type="Pfam" id="PF00817">
    <property type="entry name" value="IMS"/>
    <property type="match status" value="1"/>
</dbReference>
<dbReference type="InterPro" id="IPR001126">
    <property type="entry name" value="UmuC"/>
</dbReference>
<evidence type="ECO:0000313" key="15">
    <source>
        <dbReference type="EMBL" id="KRL85042.1"/>
    </source>
</evidence>
<evidence type="ECO:0000259" key="14">
    <source>
        <dbReference type="PROSITE" id="PS50173"/>
    </source>
</evidence>
<evidence type="ECO:0000256" key="3">
    <source>
        <dbReference type="ARBA" id="ARBA00022679"/>
    </source>
</evidence>
<reference evidence="15 16" key="1">
    <citation type="journal article" date="2015" name="Genome Announc.">
        <title>Expanding the biotechnology potential of lactobacilli through comparative genomics of 213 strains and associated genera.</title>
        <authorList>
            <person name="Sun Z."/>
            <person name="Harris H.M."/>
            <person name="McCann A."/>
            <person name="Guo C."/>
            <person name="Argimon S."/>
            <person name="Zhang W."/>
            <person name="Yang X."/>
            <person name="Jeffery I.B."/>
            <person name="Cooney J.C."/>
            <person name="Kagawa T.F."/>
            <person name="Liu W."/>
            <person name="Song Y."/>
            <person name="Salvetti E."/>
            <person name="Wrobel A."/>
            <person name="Rasinkangas P."/>
            <person name="Parkhill J."/>
            <person name="Rea M.C."/>
            <person name="O'Sullivan O."/>
            <person name="Ritari J."/>
            <person name="Douillard F.P."/>
            <person name="Paul Ross R."/>
            <person name="Yang R."/>
            <person name="Briner A.E."/>
            <person name="Felis G.E."/>
            <person name="de Vos W.M."/>
            <person name="Barrangou R."/>
            <person name="Klaenhammer T.R."/>
            <person name="Caufield P.W."/>
            <person name="Cui Y."/>
            <person name="Zhang H."/>
            <person name="O'Toole P.W."/>
        </authorList>
    </citation>
    <scope>NUCLEOTIDE SEQUENCE [LARGE SCALE GENOMIC DNA]</scope>
    <source>
        <strain evidence="15 16">DSM 15945</strain>
    </source>
</reference>
<keyword evidence="9 13" id="KW-0239">DNA-directed DNA polymerase</keyword>
<dbReference type="Gene3D" id="1.10.150.20">
    <property type="entry name" value="5' to 3' exonuclease, C-terminal subdomain"/>
    <property type="match status" value="1"/>
</dbReference>
<keyword evidence="6 13" id="KW-0479">Metal-binding</keyword>
<dbReference type="Gene3D" id="3.30.1490.100">
    <property type="entry name" value="DNA polymerase, Y-family, little finger domain"/>
    <property type="match status" value="1"/>
</dbReference>
<comment type="function">
    <text evidence="13">Poorly processive, error-prone DNA polymerase involved in untargeted mutagenesis. Copies undamaged DNA at stalled replication forks, which arise in vivo from mismatched or misaligned primer ends. These misaligned primers can be extended by PolIV. Exhibits no 3'-5' exonuclease (proofreading) activity. May be involved in translesional synthesis, in conjunction with the beta clamp from PolIII.</text>
</comment>
<dbReference type="FunFam" id="3.30.1490.100:FF:000004">
    <property type="entry name" value="DNA polymerase IV"/>
    <property type="match status" value="1"/>
</dbReference>
<keyword evidence="11 13" id="KW-0234">DNA repair</keyword>
<dbReference type="SUPFAM" id="SSF56672">
    <property type="entry name" value="DNA/RNA polymerases"/>
    <property type="match status" value="1"/>
</dbReference>
<sequence length="407" mass="45373">MRLCYESTGLLGYGAPAKSIATTLDMCENMFGREGASVLTPLFRLQIPNDTSRKIIHVDMDAFYASIEMRDDPSLRTRALVIAHDPRQTGGKGVITTANYVARQYGVNSAMPAIEAVRKVPRRLLVFKDPDFEKYHAVSDQIHDIFHQVTDLIEPIALDEAYLDVTNNTHFPTTIALALWLQQTIERQTRLTCAIGVSYNRFLAKMASEFNKPGGRTVVTPGMAQEFLAPQPIGKFRGVGKKTLPRLQALGIETGADLLAADPGMLQREFGKAGFMLALHARGIDNHPIEVKERKSIGKERTYNPPLQSSAAVRQELTMLAGKVSAELRKKQRHGTTVVLKVRDVDFNTQTRRMTRERYFVDADDILDAAWTLYNEETDTSASLRLVGITITGLVPLTFENVDLPLR</sequence>
<evidence type="ECO:0000256" key="11">
    <source>
        <dbReference type="ARBA" id="ARBA00023204"/>
    </source>
</evidence>
<dbReference type="InterPro" id="IPR043128">
    <property type="entry name" value="Rev_trsase/Diguanyl_cyclase"/>
</dbReference>
<keyword evidence="13" id="KW-0963">Cytoplasm</keyword>
<dbReference type="InterPro" id="IPR036775">
    <property type="entry name" value="DNA_pol_Y-fam_lit_finger_sf"/>
</dbReference>